<dbReference type="InterPro" id="IPR000254">
    <property type="entry name" value="CBD"/>
</dbReference>
<dbReference type="EMBL" id="SEOQ01000033">
    <property type="protein sequence ID" value="TFY71881.1"/>
    <property type="molecule type" value="Genomic_DNA"/>
</dbReference>
<evidence type="ECO:0000256" key="4">
    <source>
        <dbReference type="ARBA" id="ARBA00023157"/>
    </source>
</evidence>
<comment type="similarity">
    <text evidence="10">Belongs to the glycosyl hydrolase family 6.</text>
</comment>
<dbReference type="AlphaFoldDB" id="A0A4Y9ZDI0"/>
<keyword evidence="6 10" id="KW-0326">Glycosidase</keyword>
<organism evidence="13 14">
    <name type="scientific">Dentipellis fragilis</name>
    <dbReference type="NCBI Taxonomy" id="205917"/>
    <lineage>
        <taxon>Eukaryota</taxon>
        <taxon>Fungi</taxon>
        <taxon>Dikarya</taxon>
        <taxon>Basidiomycota</taxon>
        <taxon>Agaricomycotina</taxon>
        <taxon>Agaricomycetes</taxon>
        <taxon>Russulales</taxon>
        <taxon>Hericiaceae</taxon>
        <taxon>Dentipellis</taxon>
    </lineage>
</organism>
<keyword evidence="4" id="KW-1015">Disulfide bond</keyword>
<evidence type="ECO:0000313" key="14">
    <source>
        <dbReference type="Proteomes" id="UP000298327"/>
    </source>
</evidence>
<evidence type="ECO:0000256" key="9">
    <source>
        <dbReference type="PROSITE-ProRule" id="PRU10057"/>
    </source>
</evidence>
<keyword evidence="7 10" id="KW-0624">Polysaccharide degradation</keyword>
<sequence length="613" mass="65615">MHPWHPPHTSQTLPNIAHSQGLESYRYLDAMVELLVAARNESEFMPLSKTKSLGPPQFPDRSRFISSSTSRPRIRNLMIGSEEGLSHEGAENVVNSKYTQKAPQPRTLSSTSDELLRLMTATANQLYMLPRPRWPALCSRGHSAQYLGSTPALFVLSIAFCEHAFLLFLTSKGWVHARRSGVYKKWENSRGSIGLNSRSLAKLQNVQAQSPIYGQCGGQGWTGPTTCASGSTCVVSNPYYSQCLPGSNTPPPVSSSTPVSTPSGSSTSSAPSGTSSSPPSAGNPFTGYGLFLSPFYNAEVEAAVASITDSSLAAKASSVAKIPNFTWFDQVAKVPTLGTYLANASAIGKSTGTPQIVQIVVYDLPDRDCAAKASNGEFSIADNGQANYENYIDQIVAQVKQYPDVRVVAVIEPDSLANLVTNLNVQKCANAQTTYLACVNYALKQLASVGVIMYLDAGHAGWLGWPANLSPAAQLFASVYKNAGSPAQGNPNYDEIHYINALGPELQSQGFPAHFIVDQGRAGQQNLRQQWGDWCNIKGAGFGTRPTTNTGSSLIDSIVWVKPGGESDGTSNSSSPRFDSTCSQSDATQPAPEAGTWFQTYFQTLVSAANPPL</sequence>
<evidence type="ECO:0000256" key="8">
    <source>
        <dbReference type="PROSITE-ProRule" id="PRU10056"/>
    </source>
</evidence>
<dbReference type="PROSITE" id="PS51164">
    <property type="entry name" value="CBM1_2"/>
    <property type="match status" value="1"/>
</dbReference>
<feature type="domain" description="CBM1" evidence="12">
    <location>
        <begin position="208"/>
        <end position="244"/>
    </location>
</feature>
<evidence type="ECO:0000256" key="1">
    <source>
        <dbReference type="ARBA" id="ARBA00022729"/>
    </source>
</evidence>
<dbReference type="PROSITE" id="PS00655">
    <property type="entry name" value="GLYCOSYL_HYDROL_F6_1"/>
    <property type="match status" value="1"/>
</dbReference>
<comment type="caution">
    <text evidence="13">The sequence shown here is derived from an EMBL/GenBank/DDBJ whole genome shotgun (WGS) entry which is preliminary data.</text>
</comment>
<dbReference type="PRINTS" id="PR00733">
    <property type="entry name" value="GLHYDRLASE6"/>
</dbReference>
<dbReference type="Gene3D" id="3.20.20.40">
    <property type="entry name" value="1, 4-beta cellobiohydrolase"/>
    <property type="match status" value="1"/>
</dbReference>
<gene>
    <name evidence="13" type="ORF">EVG20_g1132</name>
</gene>
<feature type="compositionally biased region" description="Polar residues" evidence="11">
    <location>
        <begin position="568"/>
        <end position="588"/>
    </location>
</feature>
<reference evidence="13 14" key="1">
    <citation type="submission" date="2019-02" db="EMBL/GenBank/DDBJ databases">
        <title>Genome sequencing of the rare red list fungi Dentipellis fragilis.</title>
        <authorList>
            <person name="Buettner E."/>
            <person name="Kellner H."/>
        </authorList>
    </citation>
    <scope>NUCLEOTIDE SEQUENCE [LARGE SCALE GENOMIC DNA]</scope>
    <source>
        <strain evidence="13 14">DSM 105465</strain>
    </source>
</reference>
<keyword evidence="1" id="KW-0732">Signal</keyword>
<feature type="active site" description="Proton donor" evidence="9">
    <location>
        <position position="414"/>
    </location>
</feature>
<evidence type="ECO:0000256" key="6">
    <source>
        <dbReference type="ARBA" id="ARBA00023295"/>
    </source>
</evidence>
<evidence type="ECO:0000313" key="13">
    <source>
        <dbReference type="EMBL" id="TFY71881.1"/>
    </source>
</evidence>
<keyword evidence="2 10" id="KW-0378">Hydrolase</keyword>
<dbReference type="GO" id="GO:0030248">
    <property type="term" value="F:cellulose binding"/>
    <property type="evidence" value="ECO:0007669"/>
    <property type="project" value="InterPro"/>
</dbReference>
<dbReference type="SUPFAM" id="SSF51989">
    <property type="entry name" value="Glycosyl hydrolases family 6, cellulases"/>
    <property type="match status" value="1"/>
</dbReference>
<feature type="region of interest" description="Disordered" evidence="11">
    <location>
        <begin position="250"/>
        <end position="280"/>
    </location>
</feature>
<evidence type="ECO:0000256" key="10">
    <source>
        <dbReference type="RuleBase" id="RU361186"/>
    </source>
</evidence>
<dbReference type="InterPro" id="IPR035971">
    <property type="entry name" value="CBD_sf"/>
</dbReference>
<dbReference type="PROSITE" id="PS00656">
    <property type="entry name" value="GLYCOSYL_HYDROL_F6_2"/>
    <property type="match status" value="1"/>
</dbReference>
<evidence type="ECO:0000256" key="2">
    <source>
        <dbReference type="ARBA" id="ARBA00022801"/>
    </source>
</evidence>
<dbReference type="GO" id="GO:0005576">
    <property type="term" value="C:extracellular region"/>
    <property type="evidence" value="ECO:0007669"/>
    <property type="project" value="InterPro"/>
</dbReference>
<evidence type="ECO:0000256" key="5">
    <source>
        <dbReference type="ARBA" id="ARBA00023277"/>
    </source>
</evidence>
<accession>A0A4Y9ZDI0</accession>
<dbReference type="SUPFAM" id="SSF57180">
    <property type="entry name" value="Cellulose-binding domain"/>
    <property type="match status" value="1"/>
</dbReference>
<dbReference type="InterPro" id="IPR001524">
    <property type="entry name" value="Glyco_hydro_6_CS"/>
</dbReference>
<name>A0A4Y9ZDI0_9AGAM</name>
<feature type="active site" evidence="8">
    <location>
        <position position="368"/>
    </location>
</feature>
<dbReference type="GO" id="GO:0030245">
    <property type="term" value="P:cellulose catabolic process"/>
    <property type="evidence" value="ECO:0007669"/>
    <property type="project" value="UniProtKB-KW"/>
</dbReference>
<dbReference type="SMART" id="SM00236">
    <property type="entry name" value="fCBD"/>
    <property type="match status" value="1"/>
</dbReference>
<dbReference type="STRING" id="205917.A0A4Y9ZDI0"/>
<dbReference type="EC" id="3.2.1.-" evidence="10"/>
<feature type="region of interest" description="Disordered" evidence="11">
    <location>
        <begin position="565"/>
        <end position="594"/>
    </location>
</feature>
<dbReference type="InterPro" id="IPR036434">
    <property type="entry name" value="Beta_cellobiohydrolase_sf"/>
</dbReference>
<keyword evidence="5 10" id="KW-0119">Carbohydrate metabolism</keyword>
<protein>
    <recommendedName>
        <fullName evidence="10">Glucanase</fullName>
        <ecNumber evidence="10">3.2.1.-</ecNumber>
    </recommendedName>
</protein>
<dbReference type="PANTHER" id="PTHR34876:SF4">
    <property type="entry name" value="1,4-BETA-D-GLUCAN CELLOBIOHYDROLASE C-RELATED"/>
    <property type="match status" value="1"/>
</dbReference>
<dbReference type="Pfam" id="PF00734">
    <property type="entry name" value="CBM_1"/>
    <property type="match status" value="1"/>
</dbReference>
<dbReference type="GO" id="GO:0004553">
    <property type="term" value="F:hydrolase activity, hydrolyzing O-glycosyl compounds"/>
    <property type="evidence" value="ECO:0007669"/>
    <property type="project" value="InterPro"/>
</dbReference>
<dbReference type="InterPro" id="IPR016288">
    <property type="entry name" value="Beta_cellobiohydrolase"/>
</dbReference>
<keyword evidence="3 10" id="KW-0136">Cellulose degradation</keyword>
<feature type="compositionally biased region" description="Low complexity" evidence="11">
    <location>
        <begin position="254"/>
        <end position="280"/>
    </location>
</feature>
<evidence type="ECO:0000256" key="3">
    <source>
        <dbReference type="ARBA" id="ARBA00023001"/>
    </source>
</evidence>
<evidence type="ECO:0000256" key="11">
    <source>
        <dbReference type="SAM" id="MobiDB-lite"/>
    </source>
</evidence>
<evidence type="ECO:0000256" key="7">
    <source>
        <dbReference type="ARBA" id="ARBA00023326"/>
    </source>
</evidence>
<dbReference type="OrthoDB" id="64893at2759"/>
<dbReference type="PROSITE" id="PS00562">
    <property type="entry name" value="CBM1_1"/>
    <property type="match status" value="1"/>
</dbReference>
<keyword evidence="14" id="KW-1185">Reference proteome</keyword>
<dbReference type="Pfam" id="PF01341">
    <property type="entry name" value="Glyco_hydro_6"/>
    <property type="match status" value="1"/>
</dbReference>
<proteinExistence type="inferred from homology"/>
<dbReference type="PANTHER" id="PTHR34876">
    <property type="match status" value="1"/>
</dbReference>
<evidence type="ECO:0000259" key="12">
    <source>
        <dbReference type="PROSITE" id="PS51164"/>
    </source>
</evidence>
<dbReference type="Proteomes" id="UP000298327">
    <property type="component" value="Unassembled WGS sequence"/>
</dbReference>